<dbReference type="EMBL" id="UGTS01000004">
    <property type="protein sequence ID" value="SUC18697.1"/>
    <property type="molecule type" value="Genomic_DNA"/>
</dbReference>
<dbReference type="AlphaFoldDB" id="A0A379FFS7"/>
<keyword evidence="1" id="KW-0732">Signal</keyword>
<feature type="signal peptide" evidence="1">
    <location>
        <begin position="1"/>
        <end position="21"/>
    </location>
</feature>
<evidence type="ECO:0000256" key="1">
    <source>
        <dbReference type="SAM" id="SignalP"/>
    </source>
</evidence>
<reference evidence="2 3" key="1">
    <citation type="submission" date="2018-06" db="EMBL/GenBank/DDBJ databases">
        <authorList>
            <consortium name="Pathogen Informatics"/>
            <person name="Doyle S."/>
        </authorList>
    </citation>
    <scope>NUCLEOTIDE SEQUENCE [LARGE SCALE GENOMIC DNA]</scope>
    <source>
        <strain evidence="2 3">NCTC11938</strain>
    </source>
</reference>
<proteinExistence type="predicted"/>
<accession>A0A379FFS7</accession>
<organism evidence="2 3">
    <name type="scientific">Proteus mirabilis</name>
    <dbReference type="NCBI Taxonomy" id="584"/>
    <lineage>
        <taxon>Bacteria</taxon>
        <taxon>Pseudomonadati</taxon>
        <taxon>Pseudomonadota</taxon>
        <taxon>Gammaproteobacteria</taxon>
        <taxon>Enterobacterales</taxon>
        <taxon>Morganellaceae</taxon>
        <taxon>Proteus</taxon>
    </lineage>
</organism>
<dbReference type="Proteomes" id="UP000254191">
    <property type="component" value="Unassembled WGS sequence"/>
</dbReference>
<evidence type="ECO:0008006" key="4">
    <source>
        <dbReference type="Google" id="ProtNLM"/>
    </source>
</evidence>
<gene>
    <name evidence="2" type="ORF">NCTC11938_00871</name>
</gene>
<protein>
    <recommendedName>
        <fullName evidence="4">Type 1 fimbrial protein</fullName>
    </recommendedName>
</protein>
<evidence type="ECO:0000313" key="2">
    <source>
        <dbReference type="EMBL" id="SUC18697.1"/>
    </source>
</evidence>
<evidence type="ECO:0000313" key="3">
    <source>
        <dbReference type="Proteomes" id="UP000254191"/>
    </source>
</evidence>
<name>A0A379FFS7_PROMI</name>
<feature type="chain" id="PRO_5017044562" description="Type 1 fimbrial protein" evidence="1">
    <location>
        <begin position="22"/>
        <end position="104"/>
    </location>
</feature>
<sequence length="104" mass="11454">MKKIPIVLACLGLLLTAPSLARESKVLGSTTITFVGAIVEGGCFASSEENTVKTSCWNGKEMKDFQYKLDANQQFNSQLINNKGFMDIEWINDHLAVMNIVIIS</sequence>